<dbReference type="SUPFAM" id="SSF49785">
    <property type="entry name" value="Galactose-binding domain-like"/>
    <property type="match status" value="1"/>
</dbReference>
<proteinExistence type="predicted"/>
<dbReference type="HOGENOM" id="CLU_343329_0_0_1"/>
<accession>B4QQN9</accession>
<evidence type="ECO:0000256" key="1">
    <source>
        <dbReference type="ARBA" id="ARBA00001954"/>
    </source>
</evidence>
<organism evidence="2 3">
    <name type="scientific">Drosophila simulans</name>
    <name type="common">Fruit fly</name>
    <dbReference type="NCBI Taxonomy" id="7240"/>
    <lineage>
        <taxon>Eukaryota</taxon>
        <taxon>Metazoa</taxon>
        <taxon>Ecdysozoa</taxon>
        <taxon>Arthropoda</taxon>
        <taxon>Hexapoda</taxon>
        <taxon>Insecta</taxon>
        <taxon>Pterygota</taxon>
        <taxon>Neoptera</taxon>
        <taxon>Endopterygota</taxon>
        <taxon>Diptera</taxon>
        <taxon>Brachycera</taxon>
        <taxon>Muscomorpha</taxon>
        <taxon>Ephydroidea</taxon>
        <taxon>Drosophilidae</taxon>
        <taxon>Drosophila</taxon>
        <taxon>Sophophora</taxon>
    </lineage>
</organism>
<dbReference type="InterPro" id="IPR052407">
    <property type="entry name" value="BTB_POZ_domain_cont_9"/>
</dbReference>
<dbReference type="InterPro" id="IPR008979">
    <property type="entry name" value="Galactose-bd-like_sf"/>
</dbReference>
<protein>
    <submittedName>
        <fullName evidence="2">GD12770</fullName>
    </submittedName>
</protein>
<dbReference type="Gene3D" id="2.60.120.590">
    <property type="entry name" value="Alpha-ketoglutarate-dependent dioxygenase AlkB-like"/>
    <property type="match status" value="1"/>
</dbReference>
<evidence type="ECO:0000313" key="3">
    <source>
        <dbReference type="Proteomes" id="UP000000304"/>
    </source>
</evidence>
<dbReference type="Proteomes" id="UP000000304">
    <property type="component" value="Chromosome 3L"/>
</dbReference>
<dbReference type="GO" id="GO:0008344">
    <property type="term" value="P:adult locomotory behavior"/>
    <property type="evidence" value="ECO:0007669"/>
    <property type="project" value="TreeGrafter"/>
</dbReference>
<dbReference type="PANTHER" id="PTHR46306:SF1">
    <property type="entry name" value="BTB_POZ DOMAIN-CONTAINING PROTEIN 9"/>
    <property type="match status" value="1"/>
</dbReference>
<keyword evidence="3" id="KW-1185">Reference proteome</keyword>
<reference evidence="2 3" key="1">
    <citation type="journal article" date="2007" name="Nature">
        <title>Evolution of genes and genomes on the Drosophila phylogeny.</title>
        <authorList>
            <consortium name="Drosophila 12 Genomes Consortium"/>
            <person name="Clark A.G."/>
            <person name="Eisen M.B."/>
            <person name="Smith D.R."/>
            <person name="Bergman C.M."/>
            <person name="Oliver B."/>
            <person name="Markow T.A."/>
            <person name="Kaufman T.C."/>
            <person name="Kellis M."/>
            <person name="Gelbart W."/>
            <person name="Iyer V.N."/>
            <person name="Pollard D.A."/>
            <person name="Sackton T.B."/>
            <person name="Larracuente A.M."/>
            <person name="Singh N.D."/>
            <person name="Abad J.P."/>
            <person name="Abt D.N."/>
            <person name="Adryan B."/>
            <person name="Aguade M."/>
            <person name="Akashi H."/>
            <person name="Anderson W.W."/>
            <person name="Aquadro C.F."/>
            <person name="Ardell D.H."/>
            <person name="Arguello R."/>
            <person name="Artieri C.G."/>
            <person name="Barbash D.A."/>
            <person name="Barker D."/>
            <person name="Barsanti P."/>
            <person name="Batterham P."/>
            <person name="Batzoglou S."/>
            <person name="Begun D."/>
            <person name="Bhutkar A."/>
            <person name="Blanco E."/>
            <person name="Bosak S.A."/>
            <person name="Bradley R.K."/>
            <person name="Brand A.D."/>
            <person name="Brent M.R."/>
            <person name="Brooks A.N."/>
            <person name="Brown R.H."/>
            <person name="Butlin R.K."/>
            <person name="Caggese C."/>
            <person name="Calvi B.R."/>
            <person name="Bernardo de Carvalho A."/>
            <person name="Caspi A."/>
            <person name="Castrezana S."/>
            <person name="Celniker S.E."/>
            <person name="Chang J.L."/>
            <person name="Chapple C."/>
            <person name="Chatterji S."/>
            <person name="Chinwalla A."/>
            <person name="Civetta A."/>
            <person name="Clifton S.W."/>
            <person name="Comeron J.M."/>
            <person name="Costello J.C."/>
            <person name="Coyne J.A."/>
            <person name="Daub J."/>
            <person name="David R.G."/>
            <person name="Delcher A.L."/>
            <person name="Delehaunty K."/>
            <person name="Do C.B."/>
            <person name="Ebling H."/>
            <person name="Edwards K."/>
            <person name="Eickbush T."/>
            <person name="Evans J.D."/>
            <person name="Filipski A."/>
            <person name="Findeiss S."/>
            <person name="Freyhult E."/>
            <person name="Fulton L."/>
            <person name="Fulton R."/>
            <person name="Garcia A.C."/>
            <person name="Gardiner A."/>
            <person name="Garfield D.A."/>
            <person name="Garvin B.E."/>
            <person name="Gibson G."/>
            <person name="Gilbert D."/>
            <person name="Gnerre S."/>
            <person name="Godfrey J."/>
            <person name="Good R."/>
            <person name="Gotea V."/>
            <person name="Gravely B."/>
            <person name="Greenberg A.J."/>
            <person name="Griffiths-Jones S."/>
            <person name="Gross S."/>
            <person name="Guigo R."/>
            <person name="Gustafson E.A."/>
            <person name="Haerty W."/>
            <person name="Hahn M.W."/>
            <person name="Halligan D.L."/>
            <person name="Halpern A.L."/>
            <person name="Halter G.M."/>
            <person name="Han M.V."/>
            <person name="Heger A."/>
            <person name="Hillier L."/>
            <person name="Hinrichs A.S."/>
            <person name="Holmes I."/>
            <person name="Hoskins R.A."/>
            <person name="Hubisz M.J."/>
            <person name="Hultmark D."/>
            <person name="Huntley M.A."/>
            <person name="Jaffe D.B."/>
            <person name="Jagadeeshan S."/>
            <person name="Jeck W.R."/>
            <person name="Johnson J."/>
            <person name="Jones C.D."/>
            <person name="Jordan W.C."/>
            <person name="Karpen G.H."/>
            <person name="Kataoka E."/>
            <person name="Keightley P.D."/>
            <person name="Kheradpour P."/>
            <person name="Kirkness E.F."/>
            <person name="Koerich L.B."/>
            <person name="Kristiansen K."/>
            <person name="Kudrna D."/>
            <person name="Kulathinal R.J."/>
            <person name="Kumar S."/>
            <person name="Kwok R."/>
            <person name="Lander E."/>
            <person name="Langley C.H."/>
            <person name="Lapoint R."/>
            <person name="Lazzaro B.P."/>
            <person name="Lee S.J."/>
            <person name="Levesque L."/>
            <person name="Li R."/>
            <person name="Lin C.F."/>
            <person name="Lin M.F."/>
            <person name="Lindblad-Toh K."/>
            <person name="Llopart A."/>
            <person name="Long M."/>
            <person name="Low L."/>
            <person name="Lozovsky E."/>
            <person name="Lu J."/>
            <person name="Luo M."/>
            <person name="Machado C.A."/>
            <person name="Makalowski W."/>
            <person name="Marzo M."/>
            <person name="Matsuda M."/>
            <person name="Matzkin L."/>
            <person name="McAllister B."/>
            <person name="McBride C.S."/>
            <person name="McKernan B."/>
            <person name="McKernan K."/>
            <person name="Mendez-Lago M."/>
            <person name="Minx P."/>
            <person name="Mollenhauer M.U."/>
            <person name="Montooth K."/>
            <person name="Mount S.M."/>
            <person name="Mu X."/>
            <person name="Myers E."/>
            <person name="Negre B."/>
            <person name="Newfeld S."/>
            <person name="Nielsen R."/>
            <person name="Noor M.A."/>
            <person name="O'Grady P."/>
            <person name="Pachter L."/>
            <person name="Papaceit M."/>
            <person name="Parisi M.J."/>
            <person name="Parisi M."/>
            <person name="Parts L."/>
            <person name="Pedersen J.S."/>
            <person name="Pesole G."/>
            <person name="Phillippy A.M."/>
            <person name="Ponting C.P."/>
            <person name="Pop M."/>
            <person name="Porcelli D."/>
            <person name="Powell J.R."/>
            <person name="Prohaska S."/>
            <person name="Pruitt K."/>
            <person name="Puig M."/>
            <person name="Quesneville H."/>
            <person name="Ram K.R."/>
            <person name="Rand D."/>
            <person name="Rasmussen M.D."/>
            <person name="Reed L.K."/>
            <person name="Reenan R."/>
            <person name="Reily A."/>
            <person name="Remington K.A."/>
            <person name="Rieger T.T."/>
            <person name="Ritchie M.G."/>
            <person name="Robin C."/>
            <person name="Rogers Y.H."/>
            <person name="Rohde C."/>
            <person name="Rozas J."/>
            <person name="Rubenfield M.J."/>
            <person name="Ruiz A."/>
            <person name="Russo S."/>
            <person name="Salzberg S.L."/>
            <person name="Sanchez-Gracia A."/>
            <person name="Saranga D.J."/>
            <person name="Sato H."/>
            <person name="Schaeffer S.W."/>
            <person name="Schatz M.C."/>
            <person name="Schlenke T."/>
            <person name="Schwartz R."/>
            <person name="Segarra C."/>
            <person name="Singh R.S."/>
            <person name="Sirot L."/>
            <person name="Sirota M."/>
            <person name="Sisneros N.B."/>
            <person name="Smith C.D."/>
            <person name="Smith T.F."/>
            <person name="Spieth J."/>
            <person name="Stage D.E."/>
            <person name="Stark A."/>
            <person name="Stephan W."/>
            <person name="Strausberg R.L."/>
            <person name="Strempel S."/>
            <person name="Sturgill D."/>
            <person name="Sutton G."/>
            <person name="Sutton G.G."/>
            <person name="Tao W."/>
            <person name="Teichmann S."/>
            <person name="Tobari Y.N."/>
            <person name="Tomimura Y."/>
            <person name="Tsolas J.M."/>
            <person name="Valente V.L."/>
            <person name="Venter E."/>
            <person name="Venter J.C."/>
            <person name="Vicario S."/>
            <person name="Vieira F.G."/>
            <person name="Vilella A.J."/>
            <person name="Villasante A."/>
            <person name="Walenz B."/>
            <person name="Wang J."/>
            <person name="Wasserman M."/>
            <person name="Watts T."/>
            <person name="Wilson D."/>
            <person name="Wilson R.K."/>
            <person name="Wing R.A."/>
            <person name="Wolfner M.F."/>
            <person name="Wong A."/>
            <person name="Wong G.K."/>
            <person name="Wu C.I."/>
            <person name="Wu G."/>
            <person name="Yamamoto D."/>
            <person name="Yang H.P."/>
            <person name="Yang S.P."/>
            <person name="Yorke J.A."/>
            <person name="Yoshida K."/>
            <person name="Zdobnov E."/>
            <person name="Zhang P."/>
            <person name="Zhang Y."/>
            <person name="Zimin A.V."/>
            <person name="Baldwin J."/>
            <person name="Abdouelleil A."/>
            <person name="Abdulkadir J."/>
            <person name="Abebe A."/>
            <person name="Abera B."/>
            <person name="Abreu J."/>
            <person name="Acer S.C."/>
            <person name="Aftuck L."/>
            <person name="Alexander A."/>
            <person name="An P."/>
            <person name="Anderson E."/>
            <person name="Anderson S."/>
            <person name="Arachi H."/>
            <person name="Azer M."/>
            <person name="Bachantsang P."/>
            <person name="Barry A."/>
            <person name="Bayul T."/>
            <person name="Berlin A."/>
            <person name="Bessette D."/>
            <person name="Bloom T."/>
            <person name="Blye J."/>
            <person name="Boguslavskiy L."/>
            <person name="Bonnet C."/>
            <person name="Boukhgalter B."/>
            <person name="Bourzgui I."/>
            <person name="Brown A."/>
            <person name="Cahill P."/>
            <person name="Channer S."/>
            <person name="Cheshatsang Y."/>
            <person name="Chuda L."/>
            <person name="Citroen M."/>
            <person name="Collymore A."/>
            <person name="Cooke P."/>
            <person name="Costello M."/>
            <person name="D'Aco K."/>
            <person name="Daza R."/>
            <person name="De Haan G."/>
            <person name="DeGray S."/>
            <person name="DeMaso C."/>
            <person name="Dhargay N."/>
            <person name="Dooley K."/>
            <person name="Dooley E."/>
            <person name="Doricent M."/>
            <person name="Dorje P."/>
            <person name="Dorjee K."/>
            <person name="Dupes A."/>
            <person name="Elong R."/>
            <person name="Falk J."/>
            <person name="Farina A."/>
            <person name="Faro S."/>
            <person name="Ferguson D."/>
            <person name="Fisher S."/>
            <person name="Foley C.D."/>
            <person name="Franke A."/>
            <person name="Friedrich D."/>
            <person name="Gadbois L."/>
            <person name="Gearin G."/>
            <person name="Gearin C.R."/>
            <person name="Giannoukos G."/>
            <person name="Goode T."/>
            <person name="Graham J."/>
            <person name="Grandbois E."/>
            <person name="Grewal S."/>
            <person name="Gyaltsen K."/>
            <person name="Hafez N."/>
            <person name="Hagos B."/>
            <person name="Hall J."/>
            <person name="Henson C."/>
            <person name="Hollinger A."/>
            <person name="Honan T."/>
            <person name="Huard M.D."/>
            <person name="Hughes L."/>
            <person name="Hurhula B."/>
            <person name="Husby M.E."/>
            <person name="Kamat A."/>
            <person name="Kanga B."/>
            <person name="Kashin S."/>
            <person name="Khazanovich D."/>
            <person name="Kisner P."/>
            <person name="Lance K."/>
            <person name="Lara M."/>
            <person name="Lee W."/>
            <person name="Lennon N."/>
            <person name="Letendre F."/>
            <person name="LeVine R."/>
            <person name="Lipovsky A."/>
            <person name="Liu X."/>
            <person name="Liu J."/>
            <person name="Liu S."/>
            <person name="Lokyitsang T."/>
            <person name="Lokyitsang Y."/>
            <person name="Lubonja R."/>
            <person name="Lui A."/>
            <person name="MacDonald P."/>
            <person name="Magnisalis V."/>
            <person name="Maru K."/>
            <person name="Matthews C."/>
            <person name="McCusker W."/>
            <person name="McDonough S."/>
            <person name="Mehta T."/>
            <person name="Meldrim J."/>
            <person name="Meneus L."/>
            <person name="Mihai O."/>
            <person name="Mihalev A."/>
            <person name="Mihova T."/>
            <person name="Mittelman R."/>
            <person name="Mlenga V."/>
            <person name="Montmayeur A."/>
            <person name="Mulrain L."/>
            <person name="Navidi A."/>
            <person name="Naylor J."/>
            <person name="Negash T."/>
            <person name="Nguyen T."/>
            <person name="Nguyen N."/>
            <person name="Nicol R."/>
            <person name="Norbu C."/>
            <person name="Norbu N."/>
            <person name="Novod N."/>
            <person name="O'Neill B."/>
            <person name="Osman S."/>
            <person name="Markiewicz E."/>
            <person name="Oyono O.L."/>
            <person name="Patti C."/>
            <person name="Phunkhang P."/>
            <person name="Pierre F."/>
            <person name="Priest M."/>
            <person name="Raghuraman S."/>
            <person name="Rege F."/>
            <person name="Reyes R."/>
            <person name="Rise C."/>
            <person name="Rogov P."/>
            <person name="Ross K."/>
            <person name="Ryan E."/>
            <person name="Settipalli S."/>
            <person name="Shea T."/>
            <person name="Sherpa N."/>
            <person name="Shi L."/>
            <person name="Shih D."/>
            <person name="Sparrow T."/>
            <person name="Spaulding J."/>
            <person name="Stalker J."/>
            <person name="Stange-Thomann N."/>
            <person name="Stavropoulos S."/>
            <person name="Stone C."/>
            <person name="Strader C."/>
            <person name="Tesfaye S."/>
            <person name="Thomson T."/>
            <person name="Thoulutsang Y."/>
            <person name="Thoulutsang D."/>
            <person name="Topham K."/>
            <person name="Topping I."/>
            <person name="Tsamla T."/>
            <person name="Vassiliev H."/>
            <person name="Vo A."/>
            <person name="Wangchuk T."/>
            <person name="Wangdi T."/>
            <person name="Weiand M."/>
            <person name="Wilkinson J."/>
            <person name="Wilson A."/>
            <person name="Yadav S."/>
            <person name="Young G."/>
            <person name="Yu Q."/>
            <person name="Zembek L."/>
            <person name="Zhong D."/>
            <person name="Zimmer A."/>
            <person name="Zwirko Z."/>
            <person name="Jaffe D.B."/>
            <person name="Alvarez P."/>
            <person name="Brockman W."/>
            <person name="Butler J."/>
            <person name="Chin C."/>
            <person name="Gnerre S."/>
            <person name="Grabherr M."/>
            <person name="Kleber M."/>
            <person name="Mauceli E."/>
            <person name="MacCallum I."/>
        </authorList>
    </citation>
    <scope>NUCLEOTIDE SEQUENCE [LARGE SCALE GENOMIC DNA]</scope>
    <source>
        <strain evidence="3">white501</strain>
    </source>
</reference>
<dbReference type="SUPFAM" id="SSF52047">
    <property type="entry name" value="RNI-like"/>
    <property type="match status" value="1"/>
</dbReference>
<comment type="cofactor">
    <cofactor evidence="1">
        <name>Fe(2+)</name>
        <dbReference type="ChEBI" id="CHEBI:29033"/>
    </cofactor>
</comment>
<name>B4QQN9_DROSI</name>
<dbReference type="GO" id="GO:0005737">
    <property type="term" value="C:cytoplasm"/>
    <property type="evidence" value="ECO:0007669"/>
    <property type="project" value="TreeGrafter"/>
</dbReference>
<gene>
    <name evidence="2" type="primary">Dsim\GD12770</name>
    <name evidence="2" type="ORF">Dsim_GD12770</name>
</gene>
<dbReference type="GO" id="GO:0050804">
    <property type="term" value="P:modulation of chemical synaptic transmission"/>
    <property type="evidence" value="ECO:0007669"/>
    <property type="project" value="TreeGrafter"/>
</dbReference>
<sequence length="825" mass="95266">MRIITDFISEPEEQQLYEEIEPYMSRLRYEFDPWDDAIHGFRETERKKWFPKNREVLERVRQVAFDGSSPMWIARNSGPVRDQETFLSRCIQGECRDALLDGDVTSYDMENGYTRHCITDCKDVDIVIELGTFCMINHIRMLLWDRDSRAYSYYVEVSGDQTTHNTVNRVFHVVCLEAMHTAKLQRLVEHFVAPKTNVATVEMSAIVTEGRRAPRPFGPTLLFGFNEELLWDLDDRNYSFFIEISTNRKDQEMIVDRRNDSIRSWQNFLFTPRPVVYIRIVGTRNTANEERSSAAATKHDPVIKDNYIKEVEEMTYEINAECNYLVLRLQDDIDRFCLVFTEQNPMPISPSTCHAFGCFDIAGGPTLEPSNWGTHATISSGNFAILAWLLKRYKEVTGGFHYQHHSASHSVNTGLGYDRPYVRDQYGTVRDQYATVRDQYGTENLYLKMLIESLQHRYNIIEESVTGSIGESELQQLLDIVREHVISYESPLDPLSGQDRHLWMLRDYCPNLRHLKMSFRRPRWHDLLRLKNLTSLHASLQFSNAGLYKNFIISLSALPHLKKLKLEATAYTGDGLHALDKLEYLEIGNQHGFDASILASCCMTMKKLCHLNMGENTANLEGEDFRVIVRRGHNLERLAFTIINLKENIPYDTVHQLPKLKHLQLWHCDINASFIEKLIQKPGTPLESLILVGDTLEPEQVDHICEISSLRELSVACRTDAARSFLRLKHLEILDVKMPDVSNDELLALLEGCALLNVLGVRYCRLVTSEFVLKALSLYSGRKIKIYLHESSVDWRLLHLPVLNGKTNIQFINGYLKSPILINND</sequence>
<dbReference type="Gene3D" id="3.80.10.10">
    <property type="entry name" value="Ribonuclease Inhibitor"/>
    <property type="match status" value="2"/>
</dbReference>
<evidence type="ECO:0000313" key="2">
    <source>
        <dbReference type="EMBL" id="EDX10141.1"/>
    </source>
</evidence>
<dbReference type="GO" id="GO:0048512">
    <property type="term" value="P:circadian behavior"/>
    <property type="evidence" value="ECO:0007669"/>
    <property type="project" value="TreeGrafter"/>
</dbReference>
<dbReference type="OrthoDB" id="9997739at2759"/>
<dbReference type="STRING" id="7240.B4QQN9"/>
<dbReference type="EMBL" id="CM000363">
    <property type="protein sequence ID" value="EDX10141.1"/>
    <property type="molecule type" value="Genomic_DNA"/>
</dbReference>
<dbReference type="InterPro" id="IPR037151">
    <property type="entry name" value="AlkB-like_sf"/>
</dbReference>
<dbReference type="PANTHER" id="PTHR46306">
    <property type="entry name" value="BTB/POZ DOMAIN-CONTAINING PROTEIN 9"/>
    <property type="match status" value="1"/>
</dbReference>
<dbReference type="InterPro" id="IPR032675">
    <property type="entry name" value="LRR_dom_sf"/>
</dbReference>
<dbReference type="AlphaFoldDB" id="B4QQN9"/>